<evidence type="ECO:0000313" key="1">
    <source>
        <dbReference type="EMBL" id="RYJ36758.1"/>
    </source>
</evidence>
<dbReference type="EMBL" id="JUIV01000023">
    <property type="protein sequence ID" value="RYJ36758.1"/>
    <property type="molecule type" value="Genomic_DNA"/>
</dbReference>
<reference evidence="1 2" key="1">
    <citation type="submission" date="2014-12" db="EMBL/GenBank/DDBJ databases">
        <title>Genome sequence of Flavobacterium anhuiense RCM74.</title>
        <authorList>
            <person name="Kim J.F."/>
            <person name="Song J.Y."/>
            <person name="Kwak M.-J."/>
            <person name="Lee S.-W."/>
        </authorList>
    </citation>
    <scope>NUCLEOTIDE SEQUENCE [LARGE SCALE GENOMIC DNA]</scope>
    <source>
        <strain evidence="1 2">RCM74</strain>
    </source>
</reference>
<sequence length="156" mass="18176">MEIQFLNKLKDNPINYGVLINLEIEGVNLNEIELLEQNWNNGNPFPKALKELLFLAGNYCYVCDYGANKNQQELQESVRQDLLDNERTISRPFYAIDVYSTYSFLFIYLDEGDNPTIYQASPYSEKYNWITLLSNVTIKSLVDNKVERAKRGENPF</sequence>
<dbReference type="AlphaFoldDB" id="A0A444VSZ5"/>
<comment type="caution">
    <text evidence="1">The sequence shown here is derived from an EMBL/GenBank/DDBJ whole genome shotgun (WGS) entry which is preliminary data.</text>
</comment>
<proteinExistence type="predicted"/>
<organism evidence="1 2">
    <name type="scientific">Flavobacterium anhuiense</name>
    <dbReference type="NCBI Taxonomy" id="459526"/>
    <lineage>
        <taxon>Bacteria</taxon>
        <taxon>Pseudomonadati</taxon>
        <taxon>Bacteroidota</taxon>
        <taxon>Flavobacteriia</taxon>
        <taxon>Flavobacteriales</taxon>
        <taxon>Flavobacteriaceae</taxon>
        <taxon>Flavobacterium</taxon>
    </lineage>
</organism>
<name>A0A444VSZ5_9FLAO</name>
<protein>
    <submittedName>
        <fullName evidence="1">Uncharacterized protein</fullName>
    </submittedName>
</protein>
<evidence type="ECO:0000313" key="2">
    <source>
        <dbReference type="Proteomes" id="UP000290433"/>
    </source>
</evidence>
<accession>A0A444VSZ5</accession>
<dbReference type="RefSeq" id="WP_129748833.1">
    <property type="nucleotide sequence ID" value="NZ_JUIV01000023.1"/>
</dbReference>
<dbReference type="OrthoDB" id="1189226at2"/>
<gene>
    <name evidence="1" type="ORF">NU08_4157</name>
</gene>
<dbReference type="Proteomes" id="UP000290433">
    <property type="component" value="Unassembled WGS sequence"/>
</dbReference>